<evidence type="ECO:0000259" key="11">
    <source>
        <dbReference type="PROSITE" id="PS50862"/>
    </source>
</evidence>
<dbReference type="SUPFAM" id="SSF53448">
    <property type="entry name" value="Nucleotide-diphospho-sugar transferases"/>
    <property type="match status" value="1"/>
</dbReference>
<dbReference type="InterPro" id="IPR002316">
    <property type="entry name" value="Pro-tRNA-ligase_IIa"/>
</dbReference>
<evidence type="ECO:0000256" key="5">
    <source>
        <dbReference type="ARBA" id="ARBA00022840"/>
    </source>
</evidence>
<dbReference type="InterPro" id="IPR045864">
    <property type="entry name" value="aa-tRNA-synth_II/BPL/LPL"/>
</dbReference>
<evidence type="ECO:0000313" key="12">
    <source>
        <dbReference type="EMBL" id="KKQ73824.1"/>
    </source>
</evidence>
<dbReference type="GO" id="GO:0005829">
    <property type="term" value="C:cytosol"/>
    <property type="evidence" value="ECO:0007669"/>
    <property type="project" value="TreeGrafter"/>
</dbReference>
<evidence type="ECO:0000256" key="8">
    <source>
        <dbReference type="ARBA" id="ARBA00029731"/>
    </source>
</evidence>
<keyword evidence="10" id="KW-0472">Membrane</keyword>
<keyword evidence="4" id="KW-0547">Nucleotide-binding</keyword>
<feature type="non-terminal residue" evidence="12">
    <location>
        <position position="359"/>
    </location>
</feature>
<evidence type="ECO:0000256" key="2">
    <source>
        <dbReference type="ARBA" id="ARBA00019110"/>
    </source>
</evidence>
<dbReference type="InterPro" id="IPR029044">
    <property type="entry name" value="Nucleotide-diphossugar_trans"/>
</dbReference>
<dbReference type="InterPro" id="IPR002314">
    <property type="entry name" value="aa-tRNA-synt_IIb"/>
</dbReference>
<dbReference type="Pfam" id="PF00587">
    <property type="entry name" value="tRNA-synt_2b"/>
    <property type="match status" value="1"/>
</dbReference>
<dbReference type="EC" id="6.1.1.15" evidence="1"/>
<dbReference type="EMBL" id="LBUX01000024">
    <property type="protein sequence ID" value="KKQ73824.1"/>
    <property type="molecule type" value="Genomic_DNA"/>
</dbReference>
<dbReference type="GO" id="GO:0004827">
    <property type="term" value="F:proline-tRNA ligase activity"/>
    <property type="evidence" value="ECO:0007669"/>
    <property type="project" value="UniProtKB-EC"/>
</dbReference>
<evidence type="ECO:0000256" key="7">
    <source>
        <dbReference type="ARBA" id="ARBA00023146"/>
    </source>
</evidence>
<keyword evidence="5" id="KW-0067">ATP-binding</keyword>
<evidence type="ECO:0000256" key="6">
    <source>
        <dbReference type="ARBA" id="ARBA00022917"/>
    </source>
</evidence>
<dbReference type="Gene3D" id="3.30.930.10">
    <property type="entry name" value="Bira Bifunctional Protein, Domain 2"/>
    <property type="match status" value="1"/>
</dbReference>
<dbReference type="GO" id="GO:0005524">
    <property type="term" value="F:ATP binding"/>
    <property type="evidence" value="ECO:0007669"/>
    <property type="project" value="UniProtKB-KW"/>
</dbReference>
<feature type="transmembrane region" description="Helical" evidence="10">
    <location>
        <begin position="31"/>
        <end position="50"/>
    </location>
</feature>
<keyword evidence="6" id="KW-0648">Protein biosynthesis</keyword>
<accession>A0A0G0MJB3</accession>
<dbReference type="InterPro" id="IPR006195">
    <property type="entry name" value="aa-tRNA-synth_II"/>
</dbReference>
<dbReference type="PRINTS" id="PR01046">
    <property type="entry name" value="TRNASYNTHPRO"/>
</dbReference>
<keyword evidence="10" id="KW-0812">Transmembrane</keyword>
<organism evidence="12 13">
    <name type="scientific">Berkelbacteria bacterium GW2011_GWB1_38_5</name>
    <dbReference type="NCBI Taxonomy" id="1618336"/>
    <lineage>
        <taxon>Bacteria</taxon>
        <taxon>Candidatus Berkelbacteria</taxon>
    </lineage>
</organism>
<keyword evidence="7 12" id="KW-0030">Aminoacyl-tRNA synthetase</keyword>
<evidence type="ECO:0000256" key="9">
    <source>
        <dbReference type="ARBA" id="ARBA00047671"/>
    </source>
</evidence>
<comment type="caution">
    <text evidence="12">The sequence shown here is derived from an EMBL/GenBank/DDBJ whole genome shotgun (WGS) entry which is preliminary data.</text>
</comment>
<evidence type="ECO:0000256" key="1">
    <source>
        <dbReference type="ARBA" id="ARBA00012831"/>
    </source>
</evidence>
<dbReference type="PANTHER" id="PTHR42753">
    <property type="entry name" value="MITOCHONDRIAL RIBOSOME PROTEIN L39/PROLYL-TRNA LIGASE FAMILY MEMBER"/>
    <property type="match status" value="1"/>
</dbReference>
<comment type="catalytic activity">
    <reaction evidence="9">
        <text>tRNA(Pro) + L-proline + ATP = L-prolyl-tRNA(Pro) + AMP + diphosphate</text>
        <dbReference type="Rhea" id="RHEA:14305"/>
        <dbReference type="Rhea" id="RHEA-COMP:9700"/>
        <dbReference type="Rhea" id="RHEA-COMP:9702"/>
        <dbReference type="ChEBI" id="CHEBI:30616"/>
        <dbReference type="ChEBI" id="CHEBI:33019"/>
        <dbReference type="ChEBI" id="CHEBI:60039"/>
        <dbReference type="ChEBI" id="CHEBI:78442"/>
        <dbReference type="ChEBI" id="CHEBI:78532"/>
        <dbReference type="ChEBI" id="CHEBI:456215"/>
        <dbReference type="EC" id="6.1.1.15"/>
    </reaction>
</comment>
<evidence type="ECO:0000256" key="10">
    <source>
        <dbReference type="SAM" id="Phobius"/>
    </source>
</evidence>
<dbReference type="AlphaFoldDB" id="A0A0G0MJB3"/>
<dbReference type="PANTHER" id="PTHR42753:SF2">
    <property type="entry name" value="PROLINE--TRNA LIGASE"/>
    <property type="match status" value="1"/>
</dbReference>
<evidence type="ECO:0000256" key="4">
    <source>
        <dbReference type="ARBA" id="ARBA00022741"/>
    </source>
</evidence>
<name>A0A0G0MJB3_9BACT</name>
<gene>
    <name evidence="12" type="ORF">US94_C0024G0008</name>
</gene>
<dbReference type="InterPro" id="IPR050062">
    <property type="entry name" value="Pro-tRNA_synthetase"/>
</dbReference>
<dbReference type="SUPFAM" id="SSF55681">
    <property type="entry name" value="Class II aaRS and biotin synthetases"/>
    <property type="match status" value="1"/>
</dbReference>
<dbReference type="PATRIC" id="fig|1618336.3.peg.397"/>
<dbReference type="Proteomes" id="UP000034498">
    <property type="component" value="Unassembled WGS sequence"/>
</dbReference>
<reference evidence="12 13" key="1">
    <citation type="journal article" date="2015" name="Nature">
        <title>rRNA introns, odd ribosomes, and small enigmatic genomes across a large radiation of phyla.</title>
        <authorList>
            <person name="Brown C.T."/>
            <person name="Hug L.A."/>
            <person name="Thomas B.C."/>
            <person name="Sharon I."/>
            <person name="Castelle C.J."/>
            <person name="Singh A."/>
            <person name="Wilkins M.J."/>
            <person name="Williams K.H."/>
            <person name="Banfield J.F."/>
        </authorList>
    </citation>
    <scope>NUCLEOTIDE SEQUENCE [LARGE SCALE GENOMIC DNA]</scope>
</reference>
<protein>
    <recommendedName>
        <fullName evidence="2">Proline--tRNA ligase</fullName>
        <ecNumber evidence="1">6.1.1.15</ecNumber>
    </recommendedName>
    <alternativeName>
        <fullName evidence="8">Prolyl-tRNA synthetase</fullName>
    </alternativeName>
</protein>
<feature type="domain" description="Aminoacyl-transfer RNA synthetases class-II family profile" evidence="11">
    <location>
        <begin position="34"/>
        <end position="359"/>
    </location>
</feature>
<dbReference type="STRING" id="1618336.US94_C0024G0008"/>
<proteinExistence type="predicted"/>
<dbReference type="GO" id="GO:0006433">
    <property type="term" value="P:prolyl-tRNA aminoacylation"/>
    <property type="evidence" value="ECO:0007669"/>
    <property type="project" value="InterPro"/>
</dbReference>
<sequence length="359" mass="40986">MRYSKSLIKTLKETPKGVTSTNQALLERGSFIYQVGSGIFAYMPLGFLVFEKIRKIIIDELNKIGCQEVSLPILHPSELWKTSGRFSEIGPELLKVNTDKEAEFVLAMTHEEVITPLAKSKIQSFTDLPFCLNQISKKIRFEARPRGGLIRLREFTMQDAYSFHANQKQLDETFETFIDAYKKIFEKIGLEVIIVQADSGIMGGSDSMEFMALSEVGEDTVLICPKCQKAFNLETKEDKKCPDDGEDLKIEKAIEMAHVFNLGTKYSDSFLCSYSLITANVAIKRSTFEAAKGFDTGMRRFEDTELGIRLWEMNCRFSYRQDARGYHLFFTGQSDRGLASGEYFGFFYRHPYQTVLVFL</sequence>
<dbReference type="PROSITE" id="PS50862">
    <property type="entry name" value="AA_TRNA_LIGASE_II"/>
    <property type="match status" value="1"/>
</dbReference>
<evidence type="ECO:0000313" key="13">
    <source>
        <dbReference type="Proteomes" id="UP000034498"/>
    </source>
</evidence>
<keyword evidence="10" id="KW-1133">Transmembrane helix</keyword>
<keyword evidence="3" id="KW-0436">Ligase</keyword>
<evidence type="ECO:0000256" key="3">
    <source>
        <dbReference type="ARBA" id="ARBA00022598"/>
    </source>
</evidence>